<dbReference type="GO" id="GO:1901135">
    <property type="term" value="P:carbohydrate derivative metabolic process"/>
    <property type="evidence" value="ECO:0007669"/>
    <property type="project" value="InterPro"/>
</dbReference>
<evidence type="ECO:0000259" key="1">
    <source>
        <dbReference type="PROSITE" id="PS51464"/>
    </source>
</evidence>
<organism evidence="2">
    <name type="scientific">uncultured marine thaumarchaeote KM3_35_D03</name>
    <dbReference type="NCBI Taxonomy" id="1456132"/>
    <lineage>
        <taxon>Archaea</taxon>
        <taxon>Nitrososphaerota</taxon>
        <taxon>environmental samples</taxon>
    </lineage>
</organism>
<dbReference type="InterPro" id="IPR046348">
    <property type="entry name" value="SIS_dom_sf"/>
</dbReference>
<dbReference type="GO" id="GO:0097367">
    <property type="term" value="F:carbohydrate derivative binding"/>
    <property type="evidence" value="ECO:0007669"/>
    <property type="project" value="InterPro"/>
</dbReference>
<dbReference type="PROSITE" id="PS51464">
    <property type="entry name" value="SIS"/>
    <property type="match status" value="1"/>
</dbReference>
<gene>
    <name evidence="2" type="primary">gmhA</name>
    <name evidence="2" type="synonym">lpcA</name>
</gene>
<dbReference type="InterPro" id="IPR001347">
    <property type="entry name" value="SIS_dom"/>
</dbReference>
<dbReference type="PANTHER" id="PTHR30390:SF6">
    <property type="entry name" value="DNAA INITIATOR-ASSOCIATING PROTEIN DIAA"/>
    <property type="match status" value="1"/>
</dbReference>
<dbReference type="EC" id="5.3.1.28" evidence="2"/>
<dbReference type="PANTHER" id="PTHR30390">
    <property type="entry name" value="SEDOHEPTULOSE 7-PHOSPHATE ISOMERASE / DNAA INITIATOR-ASSOCIATING FACTOR FOR REPLICATION INITIATION"/>
    <property type="match status" value="1"/>
</dbReference>
<protein>
    <submittedName>
        <fullName evidence="2">Phosphoheptose isomerase (GmhA, lpcA)</fullName>
        <ecNumber evidence="2">5.3.1.28</ecNumber>
    </submittedName>
</protein>
<dbReference type="Pfam" id="PF13580">
    <property type="entry name" value="SIS_2"/>
    <property type="match status" value="1"/>
</dbReference>
<keyword evidence="2" id="KW-0413">Isomerase</keyword>
<dbReference type="CDD" id="cd05006">
    <property type="entry name" value="SIS_GmhA"/>
    <property type="match status" value="1"/>
</dbReference>
<feature type="domain" description="SIS" evidence="1">
    <location>
        <begin position="26"/>
        <end position="182"/>
    </location>
</feature>
<sequence length="182" mass="19633">MLLESAEIIKKSVQLSNKIEEAIIVICDCVKNGNKVYLFGNGGSAADAQHIAAELIGRYKMERNSIPAISLTTDTSVLTSLSNDYSFDNIFSRQCDGLVNRGDVVIAISTSGKSKNVINGLTSAKKKGAKTIGLLGKKGGHMTNLVTIPIIIDSSSTARIQEVHRVIYHIICELVEKKLSVK</sequence>
<evidence type="ECO:0000313" key="2">
    <source>
        <dbReference type="EMBL" id="AIF09177.1"/>
    </source>
</evidence>
<proteinExistence type="predicted"/>
<name>A0A075H3U5_9ARCH</name>
<dbReference type="InterPro" id="IPR035461">
    <property type="entry name" value="GmhA/DiaA"/>
</dbReference>
<reference evidence="2" key="1">
    <citation type="journal article" date="2014" name="Genome Biol. Evol.">
        <title>Pangenome evidence for extensive interdomain horizontal transfer affecting lineage core and shell genes in uncultured planktonic thaumarchaeota and euryarchaeota.</title>
        <authorList>
            <person name="Deschamps P."/>
            <person name="Zivanovic Y."/>
            <person name="Moreira D."/>
            <person name="Rodriguez-Valera F."/>
            <person name="Lopez-Garcia P."/>
        </authorList>
    </citation>
    <scope>NUCLEOTIDE SEQUENCE</scope>
</reference>
<dbReference type="InterPro" id="IPR050099">
    <property type="entry name" value="SIS_GmhA/DiaA_subfam"/>
</dbReference>
<dbReference type="GO" id="GO:0016853">
    <property type="term" value="F:isomerase activity"/>
    <property type="evidence" value="ECO:0007669"/>
    <property type="project" value="UniProtKB-KW"/>
</dbReference>
<dbReference type="EMBL" id="KF900854">
    <property type="protein sequence ID" value="AIF09177.1"/>
    <property type="molecule type" value="Genomic_DNA"/>
</dbReference>
<dbReference type="Gene3D" id="3.40.50.10490">
    <property type="entry name" value="Glucose-6-phosphate isomerase like protein, domain 1"/>
    <property type="match status" value="1"/>
</dbReference>
<dbReference type="SUPFAM" id="SSF53697">
    <property type="entry name" value="SIS domain"/>
    <property type="match status" value="1"/>
</dbReference>
<dbReference type="AlphaFoldDB" id="A0A075H3U5"/>
<accession>A0A075H3U5</accession>